<organism evidence="2 3">
    <name type="scientific">Anopheles atroparvus</name>
    <name type="common">European mosquito</name>
    <dbReference type="NCBI Taxonomy" id="41427"/>
    <lineage>
        <taxon>Eukaryota</taxon>
        <taxon>Metazoa</taxon>
        <taxon>Ecdysozoa</taxon>
        <taxon>Arthropoda</taxon>
        <taxon>Hexapoda</taxon>
        <taxon>Insecta</taxon>
        <taxon>Pterygota</taxon>
        <taxon>Neoptera</taxon>
        <taxon>Endopterygota</taxon>
        <taxon>Diptera</taxon>
        <taxon>Nematocera</taxon>
        <taxon>Culicoidea</taxon>
        <taxon>Culicidae</taxon>
        <taxon>Anophelinae</taxon>
        <taxon>Anopheles</taxon>
    </lineage>
</organism>
<feature type="region of interest" description="Disordered" evidence="1">
    <location>
        <begin position="37"/>
        <end position="68"/>
    </location>
</feature>
<dbReference type="EnsemblMetazoa" id="ENSAATROPT008961">
    <property type="protein sequence ID" value="ENSAATROPP008094"/>
    <property type="gene ID" value="ENSAATROPG007303"/>
</dbReference>
<sequence>KYITLASHFVKAIYSAVRSAFEYLNSKNGRISLSLVSRTSPSSNTSILKTNGRESDRSRGVGASCKST</sequence>
<evidence type="ECO:0000256" key="1">
    <source>
        <dbReference type="SAM" id="MobiDB-lite"/>
    </source>
</evidence>
<accession>A0AAG5DBC3</accession>
<name>A0AAG5DBC3_ANOAO</name>
<feature type="compositionally biased region" description="Low complexity" evidence="1">
    <location>
        <begin position="37"/>
        <end position="46"/>
    </location>
</feature>
<dbReference type="Proteomes" id="UP000075880">
    <property type="component" value="Unassembled WGS sequence"/>
</dbReference>
<evidence type="ECO:0000313" key="3">
    <source>
        <dbReference type="Proteomes" id="UP000075880"/>
    </source>
</evidence>
<keyword evidence="3" id="KW-1185">Reference proteome</keyword>
<protein>
    <submittedName>
        <fullName evidence="2">Uncharacterized protein</fullName>
    </submittedName>
</protein>
<proteinExistence type="predicted"/>
<evidence type="ECO:0000313" key="2">
    <source>
        <dbReference type="EnsemblMetazoa" id="ENSAATROPP008094"/>
    </source>
</evidence>
<dbReference type="AlphaFoldDB" id="A0AAG5DBC3"/>
<reference evidence="2" key="1">
    <citation type="submission" date="2024-04" db="UniProtKB">
        <authorList>
            <consortium name="EnsemblMetazoa"/>
        </authorList>
    </citation>
    <scope>IDENTIFICATION</scope>
    <source>
        <strain evidence="2">EBRO</strain>
    </source>
</reference>